<evidence type="ECO:0000313" key="2">
    <source>
        <dbReference type="Proteomes" id="UP000789342"/>
    </source>
</evidence>
<proteinExistence type="predicted"/>
<dbReference type="AlphaFoldDB" id="A0A9N8VT06"/>
<keyword evidence="2" id="KW-1185">Reference proteome</keyword>
<dbReference type="EMBL" id="CAJVPV010000606">
    <property type="protein sequence ID" value="CAG8465309.1"/>
    <property type="molecule type" value="Genomic_DNA"/>
</dbReference>
<name>A0A9N8VT06_9GLOM</name>
<accession>A0A9N8VT06</accession>
<reference evidence="1" key="1">
    <citation type="submission" date="2021-06" db="EMBL/GenBank/DDBJ databases">
        <authorList>
            <person name="Kallberg Y."/>
            <person name="Tangrot J."/>
            <person name="Rosling A."/>
        </authorList>
    </citation>
    <scope>NUCLEOTIDE SEQUENCE</scope>
    <source>
        <strain evidence="1">CL551</strain>
    </source>
</reference>
<evidence type="ECO:0000313" key="1">
    <source>
        <dbReference type="EMBL" id="CAG8465309.1"/>
    </source>
</evidence>
<protein>
    <submittedName>
        <fullName evidence="1">10707_t:CDS:1</fullName>
    </submittedName>
</protein>
<organism evidence="1 2">
    <name type="scientific">Acaulospora morrowiae</name>
    <dbReference type="NCBI Taxonomy" id="94023"/>
    <lineage>
        <taxon>Eukaryota</taxon>
        <taxon>Fungi</taxon>
        <taxon>Fungi incertae sedis</taxon>
        <taxon>Mucoromycota</taxon>
        <taxon>Glomeromycotina</taxon>
        <taxon>Glomeromycetes</taxon>
        <taxon>Diversisporales</taxon>
        <taxon>Acaulosporaceae</taxon>
        <taxon>Acaulospora</taxon>
    </lineage>
</organism>
<dbReference type="Proteomes" id="UP000789342">
    <property type="component" value="Unassembled WGS sequence"/>
</dbReference>
<comment type="caution">
    <text evidence="1">The sequence shown here is derived from an EMBL/GenBank/DDBJ whole genome shotgun (WGS) entry which is preliminary data.</text>
</comment>
<gene>
    <name evidence="1" type="ORF">AMORRO_LOCUS1600</name>
</gene>
<sequence length="142" mass="16386">MHAFSGSFWVAGLVGRWLILVVWMMNPVGVSYELIFYYNVYVHTHLSILCCTPHFIDDVWSNMTGSPGSDIMVNYANSGVDRQIKGKGMWAQDQDWKTTHRCAKQVNEWLPKEANNSKKGKTEKVNQRTEALVLRYNSKEQR</sequence>